<dbReference type="KEGG" id="ttn:TTX_0405"/>
<dbReference type="EMBL" id="FN869859">
    <property type="protein sequence ID" value="CCC81076.1"/>
    <property type="molecule type" value="Genomic_DNA"/>
</dbReference>
<protein>
    <submittedName>
        <fullName evidence="1">DMT superfamily permease</fullName>
    </submittedName>
</protein>
<evidence type="ECO:0000313" key="1">
    <source>
        <dbReference type="EMBL" id="CCC81076.1"/>
    </source>
</evidence>
<organism evidence="1 2">
    <name type="scientific">Thermoproteus tenax (strain ATCC 35583 / DSM 2078 / JCM 9277 / NBRC 100435 / Kra 1)</name>
    <dbReference type="NCBI Taxonomy" id="768679"/>
    <lineage>
        <taxon>Archaea</taxon>
        <taxon>Thermoproteota</taxon>
        <taxon>Thermoprotei</taxon>
        <taxon>Thermoproteales</taxon>
        <taxon>Thermoproteaceae</taxon>
        <taxon>Thermoproteus</taxon>
    </lineage>
</organism>
<gene>
    <name evidence="1" type="ordered locus">TTX_0405</name>
</gene>
<name>G4RND2_THETK</name>
<dbReference type="Proteomes" id="UP000002654">
    <property type="component" value="Chromosome"/>
</dbReference>
<evidence type="ECO:0000313" key="2">
    <source>
        <dbReference type="Proteomes" id="UP000002654"/>
    </source>
</evidence>
<dbReference type="AlphaFoldDB" id="G4RND2"/>
<accession>G4RND2</accession>
<proteinExistence type="predicted"/>
<dbReference type="eggNOG" id="arCOG00271">
    <property type="taxonomic scope" value="Archaea"/>
</dbReference>
<dbReference type="HOGENOM" id="CLU_1700368_0_0_2"/>
<sequence length="154" mass="16115">MDASAGPPSRRPLRGLSSGGCIHGDWKYTSSTQPLPDDPSPLLCWAKGRCDGVQDVPVLAALMVSSGGMSGVGFATGLASYFFYGLYIAAARWLAADGCVMDASPRAMPFTLAVIVPALPLNPSRLSLRPPLECASAYLGPHCPTCSSRWLSPS</sequence>
<keyword evidence="2" id="KW-1185">Reference proteome</keyword>
<dbReference type="PaxDb" id="768679-TTX_0405"/>
<dbReference type="STRING" id="768679.TTX_0405"/>
<reference evidence="1 2" key="1">
    <citation type="journal article" date="2011" name="PLoS ONE">
        <title>The complete genome sequence of Thermoproteus tenax: a physiologically versatile member of the Crenarchaeota.</title>
        <authorList>
            <person name="Siebers B."/>
            <person name="Zaparty M."/>
            <person name="Raddatz G."/>
            <person name="Tjaden B."/>
            <person name="Albers S.V."/>
            <person name="Bell S.D."/>
            <person name="Blombach F."/>
            <person name="Kletzin A."/>
            <person name="Kyrpides N."/>
            <person name="Lanz C."/>
            <person name="Plagens A."/>
            <person name="Rampp M."/>
            <person name="Rosinus A."/>
            <person name="von Jan M."/>
            <person name="Makarova K.S."/>
            <person name="Klenk H.P."/>
            <person name="Schuster S.C."/>
            <person name="Hensel R."/>
        </authorList>
    </citation>
    <scope>NUCLEOTIDE SEQUENCE [LARGE SCALE GENOMIC DNA]</scope>
    <source>
        <strain evidence="2">ATCC 35583 / DSM 2078 / JCM 9277 / NBRC 100435 / Kra 1</strain>
    </source>
</reference>